<comment type="caution">
    <text evidence="1">The sequence shown here is derived from an EMBL/GenBank/DDBJ whole genome shotgun (WGS) entry which is preliminary data.</text>
</comment>
<proteinExistence type="predicted"/>
<dbReference type="Proteomes" id="UP000236379">
    <property type="component" value="Unassembled WGS sequence"/>
</dbReference>
<dbReference type="Gene3D" id="3.40.50.720">
    <property type="entry name" value="NAD(P)-binding Rossmann-like Domain"/>
    <property type="match status" value="1"/>
</dbReference>
<dbReference type="OrthoDB" id="67221at2"/>
<protein>
    <submittedName>
        <fullName evidence="1">Shikimate dehydrogenase</fullName>
    </submittedName>
</protein>
<dbReference type="Gene3D" id="3.40.50.10860">
    <property type="entry name" value="Leucine Dehydrogenase, chain A, domain 1"/>
    <property type="match status" value="1"/>
</dbReference>
<evidence type="ECO:0000313" key="2">
    <source>
        <dbReference type="Proteomes" id="UP000236379"/>
    </source>
</evidence>
<accession>A0A2K3V1A2</accession>
<keyword evidence="2" id="KW-1185">Reference proteome</keyword>
<dbReference type="RefSeq" id="WP_103312997.1">
    <property type="nucleotide sequence ID" value="NZ_PPPD01000001.1"/>
</dbReference>
<dbReference type="AlphaFoldDB" id="A0A2K3V1A2"/>
<organism evidence="1 2">
    <name type="scientific">Deinococcus koreensis</name>
    <dbReference type="NCBI Taxonomy" id="2054903"/>
    <lineage>
        <taxon>Bacteria</taxon>
        <taxon>Thermotogati</taxon>
        <taxon>Deinococcota</taxon>
        <taxon>Deinococci</taxon>
        <taxon>Deinococcales</taxon>
        <taxon>Deinococcaceae</taxon>
        <taxon>Deinococcus</taxon>
    </lineage>
</organism>
<dbReference type="EMBL" id="PPPD01000001">
    <property type="protein sequence ID" value="PNY82565.1"/>
    <property type="molecule type" value="Genomic_DNA"/>
</dbReference>
<reference evidence="1 2" key="1">
    <citation type="submission" date="2018-01" db="EMBL/GenBank/DDBJ databases">
        <title>Deinococcus koreensis sp. nov., a radiation-resistant bacterium isolated from river water.</title>
        <authorList>
            <person name="Choi A."/>
        </authorList>
    </citation>
    <scope>NUCLEOTIDE SEQUENCE [LARGE SCALE GENOMIC DNA]</scope>
    <source>
        <strain evidence="1 2">SJW1-2</strain>
    </source>
</reference>
<evidence type="ECO:0000313" key="1">
    <source>
        <dbReference type="EMBL" id="PNY82565.1"/>
    </source>
</evidence>
<gene>
    <name evidence="1" type="ORF">CVO96_15485</name>
</gene>
<name>A0A2K3V1A2_9DEIO</name>
<sequence length="248" mass="25402">MHVSDTPLALIGHSAQAARALRDLGLLGVSVPTDDLSGVLHACQTLRFSGALIHASQEFAALGVTQADPTAQKVGRVDAVAFAGGVHGTFALADALTDTLEASGYASRGASALLLGQAASDLALALPLTRLGFSDIGIVAETTPEAEGAARHLPAGVRAFPMSRRDPSVTTLAERADLIVLTAGALPPGLVQPYHTLIDLTGRAQAGAAGSVLSLARLPARRLARQLAHATGQRFHVDELEKLVPALG</sequence>